<keyword evidence="2" id="KW-0378">Hydrolase</keyword>
<dbReference type="SMART" id="SM01118">
    <property type="entry name" value="CYTH"/>
    <property type="match status" value="1"/>
</dbReference>
<dbReference type="InterPro" id="IPR033469">
    <property type="entry name" value="CYTH-like_dom_sf"/>
</dbReference>
<dbReference type="RefSeq" id="WP_230503729.1">
    <property type="nucleotide sequence ID" value="NZ_CAKJTJ010000028.1"/>
</dbReference>
<dbReference type="Pfam" id="PF01928">
    <property type="entry name" value="CYTH"/>
    <property type="match status" value="1"/>
</dbReference>
<dbReference type="PROSITE" id="PS51707">
    <property type="entry name" value="CYTH"/>
    <property type="match status" value="1"/>
</dbReference>
<name>A0ABM8YSR2_9BACI</name>
<proteinExistence type="predicted"/>
<comment type="caution">
    <text evidence="2">The sequence shown here is derived from an EMBL/GenBank/DDBJ whole genome shotgun (WGS) entry which is preliminary data.</text>
</comment>
<dbReference type="GO" id="GO:0016787">
    <property type="term" value="F:hydrolase activity"/>
    <property type="evidence" value="ECO:0007669"/>
    <property type="project" value="UniProtKB-KW"/>
</dbReference>
<evidence type="ECO:0000259" key="1">
    <source>
        <dbReference type="PROSITE" id="PS51707"/>
    </source>
</evidence>
<keyword evidence="3" id="KW-1185">Reference proteome</keyword>
<reference evidence="2 3" key="1">
    <citation type="submission" date="2021-10" db="EMBL/GenBank/DDBJ databases">
        <authorList>
            <person name="Criscuolo A."/>
        </authorList>
    </citation>
    <scope>NUCLEOTIDE SEQUENCE [LARGE SCALE GENOMIC DNA]</scope>
    <source>
        <strain evidence="3">CIP 111883</strain>
    </source>
</reference>
<dbReference type="SUPFAM" id="SSF55154">
    <property type="entry name" value="CYTH-like phosphatases"/>
    <property type="match status" value="1"/>
</dbReference>
<evidence type="ECO:0000313" key="3">
    <source>
        <dbReference type="Proteomes" id="UP000789833"/>
    </source>
</evidence>
<accession>A0ABM8YSR2</accession>
<dbReference type="EMBL" id="CAKJTJ010000028">
    <property type="protein sequence ID" value="CAG9622832.1"/>
    <property type="molecule type" value="Genomic_DNA"/>
</dbReference>
<dbReference type="EC" id="3.6.1.-" evidence="2"/>
<feature type="domain" description="CYTH" evidence="1">
    <location>
        <begin position="5"/>
        <end position="194"/>
    </location>
</feature>
<evidence type="ECO:0000313" key="2">
    <source>
        <dbReference type="EMBL" id="CAG9622832.1"/>
    </source>
</evidence>
<dbReference type="InterPro" id="IPR009195">
    <property type="entry name" value="Uncharacterised_YjbK"/>
</dbReference>
<dbReference type="Proteomes" id="UP000789833">
    <property type="component" value="Unassembled WGS sequence"/>
</dbReference>
<sequence length="202" mass="23280">MTHQEIEIEFKNLLTFDEFTSLCSAFKVNPENFFEQTNHYFDTPDFSLKNKGCALRVRIKGDNYTLTLKQPADEGLLETHQVISEEEYSLLKNKTGLINGKIHTILTNELGVSPAHIEYVGSLTTNRIEFPYQDGLLVLDESHYLETSDFELEYEVKNFDRGKEIFLELLNAYGIPQRQTKNKIIRFYEAKASAKAEDGEPK</sequence>
<dbReference type="CDD" id="cd07762">
    <property type="entry name" value="CYTH-like_Pase_1"/>
    <property type="match status" value="1"/>
</dbReference>
<dbReference type="InterPro" id="IPR023577">
    <property type="entry name" value="CYTH_domain"/>
</dbReference>
<dbReference type="PIRSF" id="PIRSF012526">
    <property type="entry name" value="CYTH_UCP012526"/>
    <property type="match status" value="1"/>
</dbReference>
<protein>
    <submittedName>
        <fullName evidence="2">Triphosphatase YjbK</fullName>
        <ecNumber evidence="2">3.6.1.-</ecNumber>
    </submittedName>
</protein>
<organism evidence="2 3">
    <name type="scientific">Sutcliffiella rhizosphaerae</name>
    <dbReference type="NCBI Taxonomy" id="2880967"/>
    <lineage>
        <taxon>Bacteria</taxon>
        <taxon>Bacillati</taxon>
        <taxon>Bacillota</taxon>
        <taxon>Bacilli</taxon>
        <taxon>Bacillales</taxon>
        <taxon>Bacillaceae</taxon>
        <taxon>Sutcliffiella</taxon>
    </lineage>
</organism>
<dbReference type="Gene3D" id="2.40.320.10">
    <property type="entry name" value="Hypothetical Protein Pfu-838710-001"/>
    <property type="match status" value="1"/>
</dbReference>
<gene>
    <name evidence="2" type="primary">yjbK</name>
    <name evidence="2" type="ORF">BACCIP111883_03623</name>
</gene>